<comment type="caution">
    <text evidence="1">The sequence shown here is derived from an EMBL/GenBank/DDBJ whole genome shotgun (WGS) entry which is preliminary data.</text>
</comment>
<accession>A0ABX1SHR2</accession>
<dbReference type="RefSeq" id="WP_169384072.1">
    <property type="nucleotide sequence ID" value="NZ_JAAXLA010000060.1"/>
</dbReference>
<proteinExistence type="predicted"/>
<dbReference type="Gene3D" id="3.30.70.260">
    <property type="match status" value="1"/>
</dbReference>
<evidence type="ECO:0000313" key="2">
    <source>
        <dbReference type="Proteomes" id="UP000820669"/>
    </source>
</evidence>
<dbReference type="SUPFAM" id="SSF55021">
    <property type="entry name" value="ACT-like"/>
    <property type="match status" value="1"/>
</dbReference>
<keyword evidence="2" id="KW-1185">Reference proteome</keyword>
<reference evidence="1 2" key="1">
    <citation type="submission" date="2020-04" db="EMBL/GenBank/DDBJ databases">
        <authorList>
            <person name="Klaysubun C."/>
            <person name="Duangmal K."/>
            <person name="Lipun K."/>
        </authorList>
    </citation>
    <scope>NUCLEOTIDE SEQUENCE [LARGE SCALE GENOMIC DNA]</scope>
    <source>
        <strain evidence="1 2">K10HN5</strain>
    </source>
</reference>
<evidence type="ECO:0008006" key="3">
    <source>
        <dbReference type="Google" id="ProtNLM"/>
    </source>
</evidence>
<protein>
    <recommendedName>
        <fullName evidence="3">ACT domain-containing protein</fullName>
    </recommendedName>
</protein>
<dbReference type="Pfam" id="PF13710">
    <property type="entry name" value="ACT_5"/>
    <property type="match status" value="1"/>
</dbReference>
<name>A0ABX1SHR2_9PSEU</name>
<sequence length="91" mass="9768">MNTATLPEATLAALRAHRCHEVRTTDGLDGVLRVVTLLRGRGYRVRNLSVDVREGAGLSTVRCTVSLTDEEASLLVSRLARLPSVVGVDAL</sequence>
<dbReference type="InterPro" id="IPR045865">
    <property type="entry name" value="ACT-like_dom_sf"/>
</dbReference>
<gene>
    <name evidence="1" type="ORF">HF526_25340</name>
</gene>
<dbReference type="Proteomes" id="UP000820669">
    <property type="component" value="Unassembled WGS sequence"/>
</dbReference>
<dbReference type="EMBL" id="JAAXLA010000060">
    <property type="protein sequence ID" value="NMI00606.1"/>
    <property type="molecule type" value="Genomic_DNA"/>
</dbReference>
<organism evidence="1 2">
    <name type="scientific">Pseudonocardia acidicola</name>
    <dbReference type="NCBI Taxonomy" id="2724939"/>
    <lineage>
        <taxon>Bacteria</taxon>
        <taxon>Bacillati</taxon>
        <taxon>Actinomycetota</taxon>
        <taxon>Actinomycetes</taxon>
        <taxon>Pseudonocardiales</taxon>
        <taxon>Pseudonocardiaceae</taxon>
        <taxon>Pseudonocardia</taxon>
    </lineage>
</organism>
<evidence type="ECO:0000313" key="1">
    <source>
        <dbReference type="EMBL" id="NMI00606.1"/>
    </source>
</evidence>